<dbReference type="InterPro" id="IPR000073">
    <property type="entry name" value="AB_hydrolase_1"/>
</dbReference>
<dbReference type="RefSeq" id="WP_286276838.1">
    <property type="nucleotide sequence ID" value="NZ_AP027731.1"/>
</dbReference>
<gene>
    <name evidence="3" type="ORF">GCM10025866_27550</name>
</gene>
<evidence type="ECO:0000313" key="3">
    <source>
        <dbReference type="EMBL" id="BDZ46846.1"/>
    </source>
</evidence>
<dbReference type="EMBL" id="AP027731">
    <property type="protein sequence ID" value="BDZ46846.1"/>
    <property type="molecule type" value="Genomic_DNA"/>
</dbReference>
<keyword evidence="4" id="KW-1185">Reference proteome</keyword>
<dbReference type="Pfam" id="PF00561">
    <property type="entry name" value="Abhydrolase_1"/>
    <property type="match status" value="1"/>
</dbReference>
<evidence type="ECO:0000256" key="1">
    <source>
        <dbReference type="ARBA" id="ARBA00022801"/>
    </source>
</evidence>
<organism evidence="3 4">
    <name type="scientific">Naasia aerilata</name>
    <dbReference type="NCBI Taxonomy" id="1162966"/>
    <lineage>
        <taxon>Bacteria</taxon>
        <taxon>Bacillati</taxon>
        <taxon>Actinomycetota</taxon>
        <taxon>Actinomycetes</taxon>
        <taxon>Micrococcales</taxon>
        <taxon>Microbacteriaceae</taxon>
        <taxon>Naasia</taxon>
    </lineage>
</organism>
<reference evidence="4" key="1">
    <citation type="journal article" date="2019" name="Int. J. Syst. Evol. Microbiol.">
        <title>The Global Catalogue of Microorganisms (GCM) 10K type strain sequencing project: providing services to taxonomists for standard genome sequencing and annotation.</title>
        <authorList>
            <consortium name="The Broad Institute Genomics Platform"/>
            <consortium name="The Broad Institute Genome Sequencing Center for Infectious Disease"/>
            <person name="Wu L."/>
            <person name="Ma J."/>
        </authorList>
    </citation>
    <scope>NUCLEOTIDE SEQUENCE [LARGE SCALE GENOMIC DNA]</scope>
    <source>
        <strain evidence="4">NBRC 108725</strain>
    </source>
</reference>
<sequence length="185" mass="20094">MERITRFSREGLTFDVTDRGPLEGPVTLLLHGFPASRRSWDAVAPILADAGMRTLAFDQRGYARDARPRGVGAYRPRELVRDAVALADAAGARRFSVVGHDMGGVVAWWLAMAAPRRVERVAVVSTPHPRAFARALVSSDQAIRSSYMALIAVPGLAERVLLPASPAPSRRCGCRSGTCTSTRRR</sequence>
<dbReference type="PRINTS" id="PR00412">
    <property type="entry name" value="EPOXHYDRLASE"/>
</dbReference>
<dbReference type="InterPro" id="IPR029058">
    <property type="entry name" value="AB_hydrolase_fold"/>
</dbReference>
<proteinExistence type="predicted"/>
<keyword evidence="1" id="KW-0378">Hydrolase</keyword>
<accession>A0ABN6XT60</accession>
<dbReference type="InterPro" id="IPR000639">
    <property type="entry name" value="Epox_hydrolase-like"/>
</dbReference>
<evidence type="ECO:0000313" key="4">
    <source>
        <dbReference type="Proteomes" id="UP001321498"/>
    </source>
</evidence>
<feature type="domain" description="AB hydrolase-1" evidence="2">
    <location>
        <begin position="28"/>
        <end position="144"/>
    </location>
</feature>
<dbReference type="Proteomes" id="UP001321498">
    <property type="component" value="Chromosome"/>
</dbReference>
<dbReference type="Gene3D" id="3.40.50.1820">
    <property type="entry name" value="alpha/beta hydrolase"/>
    <property type="match status" value="1"/>
</dbReference>
<dbReference type="PANTHER" id="PTHR43329">
    <property type="entry name" value="EPOXIDE HYDROLASE"/>
    <property type="match status" value="1"/>
</dbReference>
<dbReference type="SUPFAM" id="SSF53474">
    <property type="entry name" value="alpha/beta-Hydrolases"/>
    <property type="match status" value="1"/>
</dbReference>
<protein>
    <recommendedName>
        <fullName evidence="2">AB hydrolase-1 domain-containing protein</fullName>
    </recommendedName>
</protein>
<evidence type="ECO:0000259" key="2">
    <source>
        <dbReference type="Pfam" id="PF00561"/>
    </source>
</evidence>
<name>A0ABN6XT60_9MICO</name>